<evidence type="ECO:0000313" key="2">
    <source>
        <dbReference type="Proteomes" id="UP000765509"/>
    </source>
</evidence>
<dbReference type="Proteomes" id="UP000765509">
    <property type="component" value="Unassembled WGS sequence"/>
</dbReference>
<name>A0A9Q3BF48_9BASI</name>
<sequence length="87" mass="9920">MRWPLDNVKINPAYEPEVAAKIPTHFMDIGRKRNFIFSEWAQESGSKDSEDTESEGTEAPILGISSSELYNEFFSAVMKTYVKQKTV</sequence>
<protein>
    <submittedName>
        <fullName evidence="1">Uncharacterized protein</fullName>
    </submittedName>
</protein>
<comment type="caution">
    <text evidence="1">The sequence shown here is derived from an EMBL/GenBank/DDBJ whole genome shotgun (WGS) entry which is preliminary data.</text>
</comment>
<accession>A0A9Q3BF48</accession>
<proteinExistence type="predicted"/>
<gene>
    <name evidence="1" type="ORF">O181_003607</name>
</gene>
<organism evidence="1 2">
    <name type="scientific">Austropuccinia psidii MF-1</name>
    <dbReference type="NCBI Taxonomy" id="1389203"/>
    <lineage>
        <taxon>Eukaryota</taxon>
        <taxon>Fungi</taxon>
        <taxon>Dikarya</taxon>
        <taxon>Basidiomycota</taxon>
        <taxon>Pucciniomycotina</taxon>
        <taxon>Pucciniomycetes</taxon>
        <taxon>Pucciniales</taxon>
        <taxon>Sphaerophragmiaceae</taxon>
        <taxon>Austropuccinia</taxon>
    </lineage>
</organism>
<keyword evidence="2" id="KW-1185">Reference proteome</keyword>
<dbReference type="EMBL" id="AVOT02000650">
    <property type="protein sequence ID" value="MBW0463892.1"/>
    <property type="molecule type" value="Genomic_DNA"/>
</dbReference>
<dbReference type="AlphaFoldDB" id="A0A9Q3BF48"/>
<evidence type="ECO:0000313" key="1">
    <source>
        <dbReference type="EMBL" id="MBW0463892.1"/>
    </source>
</evidence>
<reference evidence="1" key="1">
    <citation type="submission" date="2021-03" db="EMBL/GenBank/DDBJ databases">
        <title>Draft genome sequence of rust myrtle Austropuccinia psidii MF-1, a brazilian biotype.</title>
        <authorList>
            <person name="Quecine M.C."/>
            <person name="Pachon D.M.R."/>
            <person name="Bonatelli M.L."/>
            <person name="Correr F.H."/>
            <person name="Franceschini L.M."/>
            <person name="Leite T.F."/>
            <person name="Margarido G.R.A."/>
            <person name="Almeida C.A."/>
            <person name="Ferrarezi J.A."/>
            <person name="Labate C.A."/>
        </authorList>
    </citation>
    <scope>NUCLEOTIDE SEQUENCE</scope>
    <source>
        <strain evidence="1">MF-1</strain>
    </source>
</reference>